<evidence type="ECO:0000256" key="4">
    <source>
        <dbReference type="ARBA" id="ARBA00022741"/>
    </source>
</evidence>
<evidence type="ECO:0000256" key="6">
    <source>
        <dbReference type="ARBA" id="ARBA00024722"/>
    </source>
</evidence>
<dbReference type="InterPro" id="IPR027417">
    <property type="entry name" value="P-loop_NTPase"/>
</dbReference>
<dbReference type="Gene3D" id="3.40.50.300">
    <property type="entry name" value="P-loop containing nucleotide triphosphate hydrolases"/>
    <property type="match status" value="2"/>
</dbReference>
<dbReference type="EMBL" id="CP029425">
    <property type="protein sequence ID" value="AWL91740.1"/>
    <property type="molecule type" value="Genomic_DNA"/>
</dbReference>
<sequence length="626" mass="68615">MGRTAQCRAQLRNLCMVARGHARDRHRYLRALSDCHRPVRAATPGRKDRASMNVTYPAASFRQNATKPPASDPLLTVQNLNVSFGPAHSRRAVVKGVSFRVEEGRCVAIVGESGSGKSVTARTLVGLTGARSHVQADRLTFQGKNIDRLGDREWRALRGKRIGFVLQDALVSLDPLRPVGKEIGEALSVHRAIRTRADLTERVVELLNLVGVPEPAVKARQLPHELSGGQRQRALIATAIALDPALLIADEPTTALDVTIQAQILDLLSETRQRGKAMILISHNLAVVSQMADEVIVMRHGEIVEHGSSEQIFGDPRHDYTRGLLKAIPSVRSRGSRLSSSTAPRFISAEGETRALTQSNMAQRCSPLLEAERLVKRFRGPDGKLRTVVNDVSFRLGHGETLGIVGESGSGKTTVARMALALERPDQGEVTLEGSPWTAATEKERRQRRSDISVIYQDPLSSFDPRWTIERVIDDALARRSGNPLDRASRQSEVSELLDLVGLSPNFRTGRPLELSGGQRQRVAIARAIAPRPKIIVCDEPVAALDVSIQAQILDLLGDLKSHLRVSYLFISHDLGVVHHLSDRVLVMHHGVAVEAGGADDVFLRPWQPYTRKLVAAVPQLHFQAA</sequence>
<dbReference type="KEGG" id="bot:CIT37_05570"/>
<comment type="similarity">
    <text evidence="2">Belongs to the ABC transporter superfamily.</text>
</comment>
<comment type="function">
    <text evidence="6">Involved in beta-(1--&gt;2)glucan export. Transmembrane domains (TMD) form a pore in the inner membrane and the ATP-binding domain (NBD) is responsible for energy generation.</text>
</comment>
<dbReference type="GO" id="GO:0015833">
    <property type="term" value="P:peptide transport"/>
    <property type="evidence" value="ECO:0007669"/>
    <property type="project" value="InterPro"/>
</dbReference>
<dbReference type="GO" id="GO:0055085">
    <property type="term" value="P:transmembrane transport"/>
    <property type="evidence" value="ECO:0007669"/>
    <property type="project" value="UniProtKB-ARBA"/>
</dbReference>
<dbReference type="PANTHER" id="PTHR43776:SF8">
    <property type="entry name" value="ABC TRANSPORTER, ATP-BINDING PROTEIN"/>
    <property type="match status" value="1"/>
</dbReference>
<dbReference type="FunFam" id="3.40.50.300:FF:004015">
    <property type="entry name" value="ABC transporter ATP-binding protein"/>
    <property type="match status" value="1"/>
</dbReference>
<keyword evidence="4" id="KW-0547">Nucleotide-binding</keyword>
<dbReference type="NCBIfam" id="NF007739">
    <property type="entry name" value="PRK10419.1"/>
    <property type="match status" value="2"/>
</dbReference>
<dbReference type="InterPro" id="IPR017871">
    <property type="entry name" value="ABC_transporter-like_CS"/>
</dbReference>
<dbReference type="SUPFAM" id="SSF52540">
    <property type="entry name" value="P-loop containing nucleoside triphosphate hydrolases"/>
    <property type="match status" value="2"/>
</dbReference>
<feature type="domain" description="ABC transporter" evidence="7">
    <location>
        <begin position="77"/>
        <end position="325"/>
    </location>
</feature>
<dbReference type="InterPro" id="IPR050319">
    <property type="entry name" value="ABC_transp_ATP-bind"/>
</dbReference>
<dbReference type="PROSITE" id="PS50893">
    <property type="entry name" value="ABC_TRANSPORTER_2"/>
    <property type="match status" value="2"/>
</dbReference>
<dbReference type="Pfam" id="PF00005">
    <property type="entry name" value="ABC_tran"/>
    <property type="match status" value="2"/>
</dbReference>
<protein>
    <submittedName>
        <fullName evidence="8">ABC transporter ATP-binding protein</fullName>
    </submittedName>
</protein>
<organism evidence="8 9">
    <name type="scientific">Bradyrhizobium ottawaense</name>
    <dbReference type="NCBI Taxonomy" id="931866"/>
    <lineage>
        <taxon>Bacteria</taxon>
        <taxon>Pseudomonadati</taxon>
        <taxon>Pseudomonadota</taxon>
        <taxon>Alphaproteobacteria</taxon>
        <taxon>Hyphomicrobiales</taxon>
        <taxon>Nitrobacteraceae</taxon>
        <taxon>Bradyrhizobium</taxon>
    </lineage>
</organism>
<dbReference type="GO" id="GO:0005524">
    <property type="term" value="F:ATP binding"/>
    <property type="evidence" value="ECO:0007669"/>
    <property type="project" value="UniProtKB-KW"/>
</dbReference>
<dbReference type="GO" id="GO:0005886">
    <property type="term" value="C:plasma membrane"/>
    <property type="evidence" value="ECO:0007669"/>
    <property type="project" value="UniProtKB-SubCell"/>
</dbReference>
<accession>A0A2U8P202</accession>
<dbReference type="OrthoDB" id="9802264at2"/>
<gene>
    <name evidence="8" type="ORF">CIT37_05570</name>
</gene>
<name>A0A2U8P202_9BRAD</name>
<dbReference type="GO" id="GO:0016887">
    <property type="term" value="F:ATP hydrolysis activity"/>
    <property type="evidence" value="ECO:0007669"/>
    <property type="project" value="InterPro"/>
</dbReference>
<dbReference type="InterPro" id="IPR013563">
    <property type="entry name" value="Oligopep_ABC_C"/>
</dbReference>
<dbReference type="InterPro" id="IPR003439">
    <property type="entry name" value="ABC_transporter-like_ATP-bd"/>
</dbReference>
<dbReference type="CDD" id="cd03257">
    <property type="entry name" value="ABC_NikE_OppD_transporters"/>
    <property type="match status" value="2"/>
</dbReference>
<comment type="subcellular location">
    <subcellularLocation>
        <location evidence="1">Cell inner membrane</location>
        <topology evidence="1">Peripheral membrane protein</topology>
    </subcellularLocation>
</comment>
<evidence type="ECO:0000313" key="8">
    <source>
        <dbReference type="EMBL" id="AWL91740.1"/>
    </source>
</evidence>
<dbReference type="PROSITE" id="PS00211">
    <property type="entry name" value="ABC_TRANSPORTER_1"/>
    <property type="match status" value="2"/>
</dbReference>
<evidence type="ECO:0000256" key="5">
    <source>
        <dbReference type="ARBA" id="ARBA00022840"/>
    </source>
</evidence>
<dbReference type="NCBIfam" id="NF008453">
    <property type="entry name" value="PRK11308.1"/>
    <property type="match status" value="2"/>
</dbReference>
<dbReference type="SMART" id="SM00382">
    <property type="entry name" value="AAA"/>
    <property type="match status" value="2"/>
</dbReference>
<dbReference type="PANTHER" id="PTHR43776">
    <property type="entry name" value="TRANSPORT ATP-BINDING PROTEIN"/>
    <property type="match status" value="1"/>
</dbReference>
<dbReference type="Proteomes" id="UP000215703">
    <property type="component" value="Chromosome"/>
</dbReference>
<evidence type="ECO:0000313" key="9">
    <source>
        <dbReference type="Proteomes" id="UP000215703"/>
    </source>
</evidence>
<keyword evidence="5 8" id="KW-0067">ATP-binding</keyword>
<proteinExistence type="inferred from homology"/>
<feature type="domain" description="ABC transporter" evidence="7">
    <location>
        <begin position="369"/>
        <end position="615"/>
    </location>
</feature>
<dbReference type="InterPro" id="IPR003593">
    <property type="entry name" value="AAA+_ATPase"/>
</dbReference>
<evidence type="ECO:0000256" key="2">
    <source>
        <dbReference type="ARBA" id="ARBA00005417"/>
    </source>
</evidence>
<dbReference type="Pfam" id="PF08352">
    <property type="entry name" value="oligo_HPY"/>
    <property type="match status" value="2"/>
</dbReference>
<reference evidence="8 9" key="2">
    <citation type="journal article" date="2017" name="Syst. Appl. Microbiol.">
        <title>Soybeans inoculated with root zone soils of Canadian native legumes harbour diverse and novel Bradyrhizobium spp. that possess agricultural potential.</title>
        <authorList>
            <person name="Bromfield E.S.P."/>
            <person name="Cloutier S."/>
            <person name="Tambong J.T."/>
            <person name="Tran Thi T.V."/>
        </authorList>
    </citation>
    <scope>NUCLEOTIDE SEQUENCE [LARGE SCALE GENOMIC DNA]</scope>
    <source>
        <strain evidence="8 9">OO99</strain>
    </source>
</reference>
<keyword evidence="3" id="KW-0813">Transport</keyword>
<reference evidence="8 9" key="1">
    <citation type="journal article" date="2014" name="Int. J. Syst. Evol. Microbiol.">
        <title>Bradyrhizobium ottawaense sp. nov., a symbiotic nitrogen fixing bacterium from root nodules of soybeans in Canada.</title>
        <authorList>
            <person name="Yu X."/>
            <person name="Cloutier S."/>
            <person name="Tambong J.T."/>
            <person name="Bromfield E.S."/>
        </authorList>
    </citation>
    <scope>NUCLEOTIDE SEQUENCE [LARGE SCALE GENOMIC DNA]</scope>
    <source>
        <strain evidence="8 9">OO99</strain>
    </source>
</reference>
<evidence type="ECO:0000256" key="3">
    <source>
        <dbReference type="ARBA" id="ARBA00022448"/>
    </source>
</evidence>
<evidence type="ECO:0000256" key="1">
    <source>
        <dbReference type="ARBA" id="ARBA00004417"/>
    </source>
</evidence>
<evidence type="ECO:0000259" key="7">
    <source>
        <dbReference type="PROSITE" id="PS50893"/>
    </source>
</evidence>
<dbReference type="AlphaFoldDB" id="A0A2U8P202"/>